<dbReference type="InterPro" id="IPR036291">
    <property type="entry name" value="NAD(P)-bd_dom_sf"/>
</dbReference>
<dbReference type="GO" id="GO:0008202">
    <property type="term" value="P:steroid metabolic process"/>
    <property type="evidence" value="ECO:0007669"/>
    <property type="project" value="TreeGrafter"/>
</dbReference>
<keyword evidence="2" id="KW-1185">Reference proteome</keyword>
<accession>A0AAD5X9X0</accession>
<dbReference type="PRINTS" id="PR00081">
    <property type="entry name" value="GDHRDH"/>
</dbReference>
<dbReference type="GO" id="GO:0016491">
    <property type="term" value="F:oxidoreductase activity"/>
    <property type="evidence" value="ECO:0007669"/>
    <property type="project" value="TreeGrafter"/>
</dbReference>
<dbReference type="EMBL" id="JADGJD010000020">
    <property type="protein sequence ID" value="KAJ3056790.1"/>
    <property type="molecule type" value="Genomic_DNA"/>
</dbReference>
<evidence type="ECO:0000313" key="1">
    <source>
        <dbReference type="EMBL" id="KAJ3056790.1"/>
    </source>
</evidence>
<name>A0AAD5X9X0_9FUNG</name>
<proteinExistence type="predicted"/>
<dbReference type="Pfam" id="PF00106">
    <property type="entry name" value="adh_short"/>
    <property type="match status" value="1"/>
</dbReference>
<dbReference type="Proteomes" id="UP001212841">
    <property type="component" value="Unassembled WGS sequence"/>
</dbReference>
<gene>
    <name evidence="1" type="ORF">HK097_004054</name>
</gene>
<protein>
    <submittedName>
        <fullName evidence="1">Uncharacterized protein</fullName>
    </submittedName>
</protein>
<dbReference type="PANTHER" id="PTHR43313:SF1">
    <property type="entry name" value="3BETA-HYDROXYSTEROID DEHYDROGENASE DHS-16"/>
    <property type="match status" value="1"/>
</dbReference>
<dbReference type="SUPFAM" id="SSF51735">
    <property type="entry name" value="NAD(P)-binding Rossmann-fold domains"/>
    <property type="match status" value="1"/>
</dbReference>
<dbReference type="Gene3D" id="3.40.50.720">
    <property type="entry name" value="NAD(P)-binding Rossmann-like Domain"/>
    <property type="match status" value="1"/>
</dbReference>
<dbReference type="InterPro" id="IPR002347">
    <property type="entry name" value="SDR_fam"/>
</dbReference>
<dbReference type="AlphaFoldDB" id="A0AAD5X9X0"/>
<organism evidence="1 2">
    <name type="scientific">Rhizophlyctis rosea</name>
    <dbReference type="NCBI Taxonomy" id="64517"/>
    <lineage>
        <taxon>Eukaryota</taxon>
        <taxon>Fungi</taxon>
        <taxon>Fungi incertae sedis</taxon>
        <taxon>Chytridiomycota</taxon>
        <taxon>Chytridiomycota incertae sedis</taxon>
        <taxon>Chytridiomycetes</taxon>
        <taxon>Rhizophlyctidales</taxon>
        <taxon>Rhizophlyctidaceae</taxon>
        <taxon>Rhizophlyctis</taxon>
    </lineage>
</organism>
<evidence type="ECO:0000313" key="2">
    <source>
        <dbReference type="Proteomes" id="UP001212841"/>
    </source>
</evidence>
<comment type="caution">
    <text evidence="1">The sequence shown here is derived from an EMBL/GenBank/DDBJ whole genome shotgun (WGS) entry which is preliminary data.</text>
</comment>
<reference evidence="1" key="1">
    <citation type="submission" date="2020-05" db="EMBL/GenBank/DDBJ databases">
        <title>Phylogenomic resolution of chytrid fungi.</title>
        <authorList>
            <person name="Stajich J.E."/>
            <person name="Amses K."/>
            <person name="Simmons R."/>
            <person name="Seto K."/>
            <person name="Myers J."/>
            <person name="Bonds A."/>
            <person name="Quandt C.A."/>
            <person name="Barry K."/>
            <person name="Liu P."/>
            <person name="Grigoriev I."/>
            <person name="Longcore J.E."/>
            <person name="James T.Y."/>
        </authorList>
    </citation>
    <scope>NUCLEOTIDE SEQUENCE</scope>
    <source>
        <strain evidence="1">JEL0318</strain>
    </source>
</reference>
<sequence>MSSAIENTARAAVAFVSPFLTVYDAAVNTAASVASCGLSLLGGPSALPKHIPRKEANPVAVFVTGASAGIGHEVVFSLLRKGYLVFAGVRRVEDGLMLEKQWSDEMESNPAMRAAQLTVAGDEDEDEKDMTPTWDCARVVPIVVDVTKEKQINAAVGAVQRHLKQLNATFVGLVNVAGSLTLAPMAFAHHKLLAEQFDVNYFGVMDMTQAFFPLLKEYQGRVVNIGSMASFGVTPGSGPYSSSKAALAAATEALRMELRPFGIGVSLIEPGAIRTRAWDRGTEALQQLADGKAAPNTVGVDTTRAHLAGKEVVKKETNDRSSNALVSGVAEYASMFQNLSVGYKVGRILSFPPKHVGQQVEHALTSAYPRPRYLVGIDAKLLATVMTFAPTPFTEYFLKMAVWG</sequence>
<dbReference type="PANTHER" id="PTHR43313">
    <property type="entry name" value="SHORT-CHAIN DEHYDROGENASE/REDUCTASE FAMILY 9C"/>
    <property type="match status" value="1"/>
</dbReference>